<gene>
    <name evidence="1" type="ORF">BaRGS_00038251</name>
</gene>
<sequence>MQAAFTNVSSQLVSLRRLLQINRHSIGRPPNQSEVGIHSPSRDVPNVSASFAGCCPELLLLQPVVVVLTPQSLLLFDSEDYLST</sequence>
<evidence type="ECO:0000313" key="2">
    <source>
        <dbReference type="Proteomes" id="UP001519460"/>
    </source>
</evidence>
<name>A0ABD0J6Y9_9CAEN</name>
<organism evidence="1 2">
    <name type="scientific">Batillaria attramentaria</name>
    <dbReference type="NCBI Taxonomy" id="370345"/>
    <lineage>
        <taxon>Eukaryota</taxon>
        <taxon>Metazoa</taxon>
        <taxon>Spiralia</taxon>
        <taxon>Lophotrochozoa</taxon>
        <taxon>Mollusca</taxon>
        <taxon>Gastropoda</taxon>
        <taxon>Caenogastropoda</taxon>
        <taxon>Sorbeoconcha</taxon>
        <taxon>Cerithioidea</taxon>
        <taxon>Batillariidae</taxon>
        <taxon>Batillaria</taxon>
    </lineage>
</organism>
<comment type="caution">
    <text evidence="1">The sequence shown here is derived from an EMBL/GenBank/DDBJ whole genome shotgun (WGS) entry which is preliminary data.</text>
</comment>
<accession>A0ABD0J6Y9</accession>
<dbReference type="EMBL" id="JACVVK020000608">
    <property type="protein sequence ID" value="KAK7463192.1"/>
    <property type="molecule type" value="Genomic_DNA"/>
</dbReference>
<dbReference type="AlphaFoldDB" id="A0ABD0J6Y9"/>
<protein>
    <submittedName>
        <fullName evidence="1">Uncharacterized protein</fullName>
    </submittedName>
</protein>
<proteinExistence type="predicted"/>
<dbReference type="Proteomes" id="UP001519460">
    <property type="component" value="Unassembled WGS sequence"/>
</dbReference>
<evidence type="ECO:0000313" key="1">
    <source>
        <dbReference type="EMBL" id="KAK7463192.1"/>
    </source>
</evidence>
<reference evidence="1 2" key="1">
    <citation type="journal article" date="2023" name="Sci. Data">
        <title>Genome assembly of the Korean intertidal mud-creeper Batillaria attramentaria.</title>
        <authorList>
            <person name="Patra A.K."/>
            <person name="Ho P.T."/>
            <person name="Jun S."/>
            <person name="Lee S.J."/>
            <person name="Kim Y."/>
            <person name="Won Y.J."/>
        </authorList>
    </citation>
    <scope>NUCLEOTIDE SEQUENCE [LARGE SCALE GENOMIC DNA]</scope>
    <source>
        <strain evidence="1">Wonlab-2016</strain>
    </source>
</reference>
<keyword evidence="2" id="KW-1185">Reference proteome</keyword>